<dbReference type="Proteomes" id="UP000622017">
    <property type="component" value="Unassembled WGS sequence"/>
</dbReference>
<reference evidence="3 4" key="1">
    <citation type="submission" date="2020-08" db="EMBL/GenBank/DDBJ databases">
        <title>Hymenobacter sp.</title>
        <authorList>
            <person name="Kim M.K."/>
        </authorList>
    </citation>
    <scope>NUCLEOTIDE SEQUENCE [LARGE SCALE GENOMIC DNA]</scope>
    <source>
        <strain evidence="3 4">BT507</strain>
    </source>
</reference>
<evidence type="ECO:0000313" key="4">
    <source>
        <dbReference type="Proteomes" id="UP000622017"/>
    </source>
</evidence>
<accession>A0ABR7MQ01</accession>
<dbReference type="EMBL" id="JACSCY010000016">
    <property type="protein sequence ID" value="MBC6612613.1"/>
    <property type="molecule type" value="Genomic_DNA"/>
</dbReference>
<keyword evidence="4" id="KW-1185">Reference proteome</keyword>
<feature type="signal peptide" evidence="2">
    <location>
        <begin position="1"/>
        <end position="18"/>
    </location>
</feature>
<proteinExistence type="predicted"/>
<evidence type="ECO:0000313" key="3">
    <source>
        <dbReference type="EMBL" id="MBC6612613.1"/>
    </source>
</evidence>
<sequence>MKATLLLFICLMPYTLWAQSRAADKSKPTDKGSAKETIISVRTVTPPERTTHQRAEKLPAPGVYQSKPHALRILVPDSTKDALPHARLSTSAAKGLIAPLPKERLQRVKPKQ</sequence>
<organism evidence="3 4">
    <name type="scientific">Hymenobacter citatus</name>
    <dbReference type="NCBI Taxonomy" id="2763506"/>
    <lineage>
        <taxon>Bacteria</taxon>
        <taxon>Pseudomonadati</taxon>
        <taxon>Bacteroidota</taxon>
        <taxon>Cytophagia</taxon>
        <taxon>Cytophagales</taxon>
        <taxon>Hymenobacteraceae</taxon>
        <taxon>Hymenobacter</taxon>
    </lineage>
</organism>
<gene>
    <name evidence="3" type="ORF">H8B15_16950</name>
</gene>
<feature type="compositionally biased region" description="Basic and acidic residues" evidence="1">
    <location>
        <begin position="22"/>
        <end position="34"/>
    </location>
</feature>
<feature type="region of interest" description="Disordered" evidence="1">
    <location>
        <begin position="93"/>
        <end position="112"/>
    </location>
</feature>
<protein>
    <submittedName>
        <fullName evidence="3">Uncharacterized protein</fullName>
    </submittedName>
</protein>
<keyword evidence="2" id="KW-0732">Signal</keyword>
<dbReference type="RefSeq" id="WP_187320841.1">
    <property type="nucleotide sequence ID" value="NZ_JACSCY010000016.1"/>
</dbReference>
<evidence type="ECO:0000256" key="2">
    <source>
        <dbReference type="SAM" id="SignalP"/>
    </source>
</evidence>
<name>A0ABR7MQ01_9BACT</name>
<evidence type="ECO:0000256" key="1">
    <source>
        <dbReference type="SAM" id="MobiDB-lite"/>
    </source>
</evidence>
<feature type="region of interest" description="Disordered" evidence="1">
    <location>
        <begin position="21"/>
        <end position="62"/>
    </location>
</feature>
<feature type="chain" id="PRO_5047051006" evidence="2">
    <location>
        <begin position="19"/>
        <end position="112"/>
    </location>
</feature>
<comment type="caution">
    <text evidence="3">The sequence shown here is derived from an EMBL/GenBank/DDBJ whole genome shotgun (WGS) entry which is preliminary data.</text>
</comment>